<dbReference type="Proteomes" id="UP001244011">
    <property type="component" value="Unassembled WGS sequence"/>
</dbReference>
<dbReference type="RefSeq" id="XP_060287832.1">
    <property type="nucleotide sequence ID" value="XM_060422228.1"/>
</dbReference>
<proteinExistence type="predicted"/>
<dbReference type="GeneID" id="85305415"/>
<feature type="compositionally biased region" description="Basic and acidic residues" evidence="1">
    <location>
        <begin position="725"/>
        <end position="744"/>
    </location>
</feature>
<keyword evidence="3" id="KW-1185">Reference proteome</keyword>
<evidence type="ECO:0000256" key="1">
    <source>
        <dbReference type="SAM" id="MobiDB-lite"/>
    </source>
</evidence>
<feature type="compositionally biased region" description="Polar residues" evidence="1">
    <location>
        <begin position="510"/>
        <end position="542"/>
    </location>
</feature>
<reference evidence="2" key="1">
    <citation type="submission" date="2023-06" db="EMBL/GenBank/DDBJ databases">
        <title>Genome-scale phylogeny and comparative genomics of the fungal order Sordariales.</title>
        <authorList>
            <consortium name="Lawrence Berkeley National Laboratory"/>
            <person name="Hensen N."/>
            <person name="Bonometti L."/>
            <person name="Westerberg I."/>
            <person name="Brannstrom I.O."/>
            <person name="Guillou S."/>
            <person name="Cros-Aarteil S."/>
            <person name="Calhoun S."/>
            <person name="Haridas S."/>
            <person name="Kuo A."/>
            <person name="Mondo S."/>
            <person name="Pangilinan J."/>
            <person name="Riley R."/>
            <person name="Labutti K."/>
            <person name="Andreopoulos B."/>
            <person name="Lipzen A."/>
            <person name="Chen C."/>
            <person name="Yanf M."/>
            <person name="Daum C."/>
            <person name="Ng V."/>
            <person name="Clum A."/>
            <person name="Steindorff A."/>
            <person name="Ohm R."/>
            <person name="Martin F."/>
            <person name="Silar P."/>
            <person name="Natvig D."/>
            <person name="Lalanne C."/>
            <person name="Gautier V."/>
            <person name="Ament-Velasquez S.L."/>
            <person name="Kruys A."/>
            <person name="Hutchinson M.I."/>
            <person name="Powell A.J."/>
            <person name="Barry K."/>
            <person name="Miller A.N."/>
            <person name="Grigoriev I.V."/>
            <person name="Debuchy R."/>
            <person name="Gladieux P."/>
            <person name="Thoren M.H."/>
            <person name="Johannesson H."/>
        </authorList>
    </citation>
    <scope>NUCLEOTIDE SEQUENCE</scope>
    <source>
        <strain evidence="2">8032-3</strain>
    </source>
</reference>
<organism evidence="2 3">
    <name type="scientific">Phialemonium atrogriseum</name>
    <dbReference type="NCBI Taxonomy" id="1093897"/>
    <lineage>
        <taxon>Eukaryota</taxon>
        <taxon>Fungi</taxon>
        <taxon>Dikarya</taxon>
        <taxon>Ascomycota</taxon>
        <taxon>Pezizomycotina</taxon>
        <taxon>Sordariomycetes</taxon>
        <taxon>Sordariomycetidae</taxon>
        <taxon>Cephalothecales</taxon>
        <taxon>Cephalothecaceae</taxon>
        <taxon>Phialemonium</taxon>
    </lineage>
</organism>
<feature type="compositionally biased region" description="Polar residues" evidence="1">
    <location>
        <begin position="687"/>
        <end position="701"/>
    </location>
</feature>
<feature type="compositionally biased region" description="Polar residues" evidence="1">
    <location>
        <begin position="619"/>
        <end position="638"/>
    </location>
</feature>
<feature type="compositionally biased region" description="Basic residues" evidence="1">
    <location>
        <begin position="454"/>
        <end position="465"/>
    </location>
</feature>
<evidence type="ECO:0000313" key="2">
    <source>
        <dbReference type="EMBL" id="KAK1771619.1"/>
    </source>
</evidence>
<accession>A0AAJ0CAG5</accession>
<feature type="compositionally biased region" description="Polar residues" evidence="1">
    <location>
        <begin position="389"/>
        <end position="407"/>
    </location>
</feature>
<protein>
    <submittedName>
        <fullName evidence="2">Uncharacterized protein</fullName>
    </submittedName>
</protein>
<feature type="region of interest" description="Disordered" evidence="1">
    <location>
        <begin position="273"/>
        <end position="763"/>
    </location>
</feature>
<sequence>MALWPFRRKSRRRWGRASTFADVEDARGRKPEQSLPPRSQTVPDATAEPNVATGSWSKRRNGTGPNKLQRRARTYSFSPGRNDSIRVGRKRSARGKQKIDPPVPSLPGINVAGSSDPGKGDAAGGNEGHGWRTLGEDVFARVPTLHNKRDSEHLMPRKLSSKKRRKNEHDREAEIKAMSNFMPLRPAADDWTAGRPMKKDSKRAKKGLGLSFGGAAKQEWHRLNRSSDISLPTAESIHSSLSTDSEYVSYKVSALEALVPRPTLRYAVYPRWGPPAGESGSGPMRVPSQRRKLSERVPIPEATLRAHKRVDDLADDLSAGDLRELMERDQRRRERKRQRDQERMERRLATRAEKQRANESTTGEAPPNLERGVLGREATGLGINPPSAVVTSSRQRPPKQWSTQPDLTTGDEMDQDSQHQPLDAFHRTTSMPLETPLSPPQLGEPVPPVTQSSKARRFLRSKMSRSKSPPATEDKVEASVNSRKRSGSGGSKGPLSWSSIFRWANRNKRSSQGPSSFSNTSRDSMQTNQLPTPAPNSTNSVTYAPHLTLSRGVPKRTTSRFREDLPELPMSPPASRRQSPEADPIPMTIMEASPAVESQSENTAYASLPATQKTRHVTSRSSGYRSIEGTGQTPSTTSRPDEADPSPEPQSMSLASIDSEGSWLSGRLGARRRSSGNPEAISIRVQHPQQEEGSSNNNSPSYEHDTAGEDISIVDDEYLSRFARSSHERSGWNRKSTGEARPSSDEGEDARWGAIDEDQSTVVREDARWGAVNELVPTVIHPANRMKSREVILKDSEVGDLAGDGNDPEEEGSRLHRATSINLGKDHARSFSAGSAKLLQLSPRSSVDDRRTNAEPKS</sequence>
<evidence type="ECO:0000313" key="3">
    <source>
        <dbReference type="Proteomes" id="UP001244011"/>
    </source>
</evidence>
<feature type="compositionally biased region" description="Basic residues" evidence="1">
    <location>
        <begin position="1"/>
        <end position="15"/>
    </location>
</feature>
<feature type="compositionally biased region" description="Basic and acidic residues" evidence="1">
    <location>
        <begin position="321"/>
        <end position="357"/>
    </location>
</feature>
<dbReference type="EMBL" id="MU838998">
    <property type="protein sequence ID" value="KAK1771619.1"/>
    <property type="molecule type" value="Genomic_DNA"/>
</dbReference>
<name>A0AAJ0CAG5_9PEZI</name>
<feature type="compositionally biased region" description="Polar residues" evidence="1">
    <location>
        <begin position="596"/>
        <end position="612"/>
    </location>
</feature>
<feature type="region of interest" description="Disordered" evidence="1">
    <location>
        <begin position="795"/>
        <end position="858"/>
    </location>
</feature>
<feature type="compositionally biased region" description="Basic and acidic residues" evidence="1">
    <location>
        <begin position="846"/>
        <end position="858"/>
    </location>
</feature>
<comment type="caution">
    <text evidence="2">The sequence shown here is derived from an EMBL/GenBank/DDBJ whole genome shotgun (WGS) entry which is preliminary data.</text>
</comment>
<dbReference type="AlphaFoldDB" id="A0AAJ0CAG5"/>
<feature type="region of interest" description="Disordered" evidence="1">
    <location>
        <begin position="1"/>
        <end position="217"/>
    </location>
</feature>
<feature type="compositionally biased region" description="Basic residues" evidence="1">
    <location>
        <begin position="87"/>
        <end position="96"/>
    </location>
</feature>
<gene>
    <name evidence="2" type="ORF">QBC33DRAFT_158690</name>
</gene>